<dbReference type="Gene3D" id="2.60.60.30">
    <property type="entry name" value="sav2460 like domains"/>
    <property type="match status" value="1"/>
</dbReference>
<reference evidence="3 4" key="1">
    <citation type="submission" date="2016-10" db="EMBL/GenBank/DDBJ databases">
        <authorList>
            <person name="de Groot N.N."/>
        </authorList>
    </citation>
    <scope>NUCLEOTIDE SEQUENCE [LARGE SCALE GENOMIC DNA]</scope>
    <source>
        <strain evidence="3 4">CGMCC 4.5727</strain>
    </source>
</reference>
<feature type="domain" description="TerD" evidence="2">
    <location>
        <begin position="6"/>
        <end position="163"/>
    </location>
</feature>
<dbReference type="AlphaFoldDB" id="A0A1G9B083"/>
<comment type="similarity">
    <text evidence="1">Belongs to the CAPAB/TerDEXZ family.</text>
</comment>
<keyword evidence="4" id="KW-1185">Reference proteome</keyword>
<protein>
    <submittedName>
        <fullName evidence="3">Tellurium resistance protein TerD</fullName>
    </submittedName>
</protein>
<sequence>MSSSFSKGLTKVEAGLKWDPAPAGRPQHDLDLVTAVYDASDPQGKPAYLVHFGSRSPDGTITLNRDSKTGQGFGYDEVMVLELDRLSETYVRVVLGVAIQQTQGDLTFGETLNAAVRLREGHTDLAHFDFAAIPRCTSAVLAEFTRDGGNHTWQLRPSFKGFDLDPAAFALAMGAAV</sequence>
<dbReference type="STRING" id="417292.SAMN05421806_106248"/>
<dbReference type="PANTHER" id="PTHR32097">
    <property type="entry name" value="CAMP-BINDING PROTEIN 1-RELATED"/>
    <property type="match status" value="1"/>
</dbReference>
<dbReference type="PANTHER" id="PTHR32097:SF4">
    <property type="entry name" value="GENERAL STRESS PROTEIN 16U"/>
    <property type="match status" value="1"/>
</dbReference>
<dbReference type="RefSeq" id="WP_093611370.1">
    <property type="nucleotide sequence ID" value="NZ_FNFF01000006.1"/>
</dbReference>
<dbReference type="InterPro" id="IPR003325">
    <property type="entry name" value="TerD"/>
</dbReference>
<dbReference type="Pfam" id="PF02342">
    <property type="entry name" value="TerD"/>
    <property type="match status" value="1"/>
</dbReference>
<evidence type="ECO:0000313" key="3">
    <source>
        <dbReference type="EMBL" id="SDK32848.1"/>
    </source>
</evidence>
<proteinExistence type="inferred from homology"/>
<name>A0A1G9B083_9ACTN</name>
<organism evidence="3 4">
    <name type="scientific">Streptomyces indicus</name>
    <dbReference type="NCBI Taxonomy" id="417292"/>
    <lineage>
        <taxon>Bacteria</taxon>
        <taxon>Bacillati</taxon>
        <taxon>Actinomycetota</taxon>
        <taxon>Actinomycetes</taxon>
        <taxon>Kitasatosporales</taxon>
        <taxon>Streptomycetaceae</taxon>
        <taxon>Streptomyces</taxon>
    </lineage>
</organism>
<dbReference type="CDD" id="cd06974">
    <property type="entry name" value="TerD_like"/>
    <property type="match status" value="1"/>
</dbReference>
<dbReference type="Proteomes" id="UP000199155">
    <property type="component" value="Unassembled WGS sequence"/>
</dbReference>
<gene>
    <name evidence="3" type="ORF">SAMN05421806_106248</name>
</gene>
<evidence type="ECO:0000259" key="2">
    <source>
        <dbReference type="Pfam" id="PF02342"/>
    </source>
</evidence>
<accession>A0A1G9B083</accession>
<dbReference type="InterPro" id="IPR051324">
    <property type="entry name" value="Stress/Tellurium_Resist"/>
</dbReference>
<dbReference type="EMBL" id="FNFF01000006">
    <property type="protein sequence ID" value="SDK32848.1"/>
    <property type="molecule type" value="Genomic_DNA"/>
</dbReference>
<evidence type="ECO:0000256" key="1">
    <source>
        <dbReference type="ARBA" id="ARBA00008775"/>
    </source>
</evidence>
<dbReference type="OrthoDB" id="3851702at2"/>
<evidence type="ECO:0000313" key="4">
    <source>
        <dbReference type="Proteomes" id="UP000199155"/>
    </source>
</evidence>